<dbReference type="Proteomes" id="UP000186601">
    <property type="component" value="Unassembled WGS sequence"/>
</dbReference>
<feature type="chain" id="PRO_5015306089" description="Carbohydrate-binding module family 19 domain-containing protein" evidence="1">
    <location>
        <begin position="20"/>
        <end position="412"/>
    </location>
</feature>
<evidence type="ECO:0008006" key="4">
    <source>
        <dbReference type="Google" id="ProtNLM"/>
    </source>
</evidence>
<gene>
    <name evidence="2" type="ORF">PHLCEN_2v5898</name>
</gene>
<dbReference type="OrthoDB" id="2362516at2759"/>
<name>A0A2R6P151_9APHY</name>
<keyword evidence="1" id="KW-0732">Signal</keyword>
<protein>
    <recommendedName>
        <fullName evidence="4">Carbohydrate-binding module family 19 domain-containing protein</fullName>
    </recommendedName>
</protein>
<reference evidence="2 3" key="1">
    <citation type="submission" date="2018-02" db="EMBL/GenBank/DDBJ databases">
        <title>Genome sequence of the basidiomycete white-rot fungus Phlebia centrifuga.</title>
        <authorList>
            <person name="Granchi Z."/>
            <person name="Peng M."/>
            <person name="de Vries R.P."/>
            <person name="Hilden K."/>
            <person name="Makela M.R."/>
            <person name="Grigoriev I."/>
            <person name="Riley R."/>
        </authorList>
    </citation>
    <scope>NUCLEOTIDE SEQUENCE [LARGE SCALE GENOMIC DNA]</scope>
    <source>
        <strain evidence="2 3">FBCC195</strain>
    </source>
</reference>
<comment type="caution">
    <text evidence="2">The sequence shown here is derived from an EMBL/GenBank/DDBJ whole genome shotgun (WGS) entry which is preliminary data.</text>
</comment>
<evidence type="ECO:0000313" key="2">
    <source>
        <dbReference type="EMBL" id="PSR83094.1"/>
    </source>
</evidence>
<proteinExistence type="predicted"/>
<evidence type="ECO:0000313" key="3">
    <source>
        <dbReference type="Proteomes" id="UP000186601"/>
    </source>
</evidence>
<dbReference type="EMBL" id="MLYV02000566">
    <property type="protein sequence ID" value="PSR83094.1"/>
    <property type="molecule type" value="Genomic_DNA"/>
</dbReference>
<accession>A0A2R6P151</accession>
<sequence length="412" mass="41438">MPSSNAVLVTLSFALLVAAGPSHWERASFTLQNGLDAQSLNAKFATLSASTPCTSGENACIDGAFAQCSNGQFVTFPCAGGLTCVALPLVNSPGTSITCDTEADAATRIANTGASGGISGRSLESRASFTLQNGQDAQALNAKFQTLSASSPCTPGENACVGGQFAQCVNGQFLSTPCAGGLQCVALPLVNSPGTSITCDTTADAAARIAATGAAGGLSGRSLEARDAVAPPACAAKATKRSEFSKRFDGVPSIAKRIAQTDLPALAQSWQNLCIVSGGDITTNTPCVTLAGVNGINALLANADPCAQQVNADAMIDFAKSAGITNKQALIDNAITYAKHPRNALNINGVTPSTPFCAQAPKNAELKGIAHAQLAGVNPGLFGSPALGIFPFGQAGTCPFGTTPDVSTCTCN</sequence>
<organism evidence="2 3">
    <name type="scientific">Hermanssonia centrifuga</name>
    <dbReference type="NCBI Taxonomy" id="98765"/>
    <lineage>
        <taxon>Eukaryota</taxon>
        <taxon>Fungi</taxon>
        <taxon>Dikarya</taxon>
        <taxon>Basidiomycota</taxon>
        <taxon>Agaricomycotina</taxon>
        <taxon>Agaricomycetes</taxon>
        <taxon>Polyporales</taxon>
        <taxon>Meruliaceae</taxon>
        <taxon>Hermanssonia</taxon>
    </lineage>
</organism>
<evidence type="ECO:0000256" key="1">
    <source>
        <dbReference type="SAM" id="SignalP"/>
    </source>
</evidence>
<keyword evidence="3" id="KW-1185">Reference proteome</keyword>
<dbReference type="AlphaFoldDB" id="A0A2R6P151"/>
<feature type="signal peptide" evidence="1">
    <location>
        <begin position="1"/>
        <end position="19"/>
    </location>
</feature>